<evidence type="ECO:0000313" key="1">
    <source>
        <dbReference type="EMBL" id="KAG5594348.1"/>
    </source>
</evidence>
<sequence length="90" mass="10318">MDHFLEYLPDLYKLIPPFCIIGVLDDEDPYDDLDELGDDLPLPRVYSLNFPETAEINPRLNVVQTDDKVSDISDKDIPSVSEMDFNLNDT</sequence>
<evidence type="ECO:0000313" key="2">
    <source>
        <dbReference type="Proteomes" id="UP000824120"/>
    </source>
</evidence>
<reference evidence="1 2" key="1">
    <citation type="submission" date="2020-09" db="EMBL/GenBank/DDBJ databases">
        <title>De no assembly of potato wild relative species, Solanum commersonii.</title>
        <authorList>
            <person name="Cho K."/>
        </authorList>
    </citation>
    <scope>NUCLEOTIDE SEQUENCE [LARGE SCALE GENOMIC DNA]</scope>
    <source>
        <strain evidence="1">LZ3.2</strain>
        <tissue evidence="1">Leaf</tissue>
    </source>
</reference>
<dbReference type="EMBL" id="JACXVP010000007">
    <property type="protein sequence ID" value="KAG5594348.1"/>
    <property type="molecule type" value="Genomic_DNA"/>
</dbReference>
<keyword evidence="2" id="KW-1185">Reference proteome</keyword>
<organism evidence="1 2">
    <name type="scientific">Solanum commersonii</name>
    <name type="common">Commerson's wild potato</name>
    <name type="synonym">Commerson's nightshade</name>
    <dbReference type="NCBI Taxonomy" id="4109"/>
    <lineage>
        <taxon>Eukaryota</taxon>
        <taxon>Viridiplantae</taxon>
        <taxon>Streptophyta</taxon>
        <taxon>Embryophyta</taxon>
        <taxon>Tracheophyta</taxon>
        <taxon>Spermatophyta</taxon>
        <taxon>Magnoliopsida</taxon>
        <taxon>eudicotyledons</taxon>
        <taxon>Gunneridae</taxon>
        <taxon>Pentapetalae</taxon>
        <taxon>asterids</taxon>
        <taxon>lamiids</taxon>
        <taxon>Solanales</taxon>
        <taxon>Solanaceae</taxon>
        <taxon>Solanoideae</taxon>
        <taxon>Solaneae</taxon>
        <taxon>Solanum</taxon>
    </lineage>
</organism>
<dbReference type="Proteomes" id="UP000824120">
    <property type="component" value="Chromosome 7"/>
</dbReference>
<dbReference type="AlphaFoldDB" id="A0A9J5Y539"/>
<protein>
    <submittedName>
        <fullName evidence="1">Uncharacterized protein</fullName>
    </submittedName>
</protein>
<accession>A0A9J5Y539</accession>
<proteinExistence type="predicted"/>
<name>A0A9J5Y539_SOLCO</name>
<comment type="caution">
    <text evidence="1">The sequence shown here is derived from an EMBL/GenBank/DDBJ whole genome shotgun (WGS) entry which is preliminary data.</text>
</comment>
<gene>
    <name evidence="1" type="ORF">H5410_035580</name>
</gene>